<feature type="transmembrane region" description="Helical" evidence="9">
    <location>
        <begin position="248"/>
        <end position="272"/>
    </location>
</feature>
<dbReference type="OrthoDB" id="32289at2"/>
<dbReference type="CDD" id="cd06582">
    <property type="entry name" value="TM_PBP1_LivH_like"/>
    <property type="match status" value="1"/>
</dbReference>
<evidence type="ECO:0000256" key="2">
    <source>
        <dbReference type="ARBA" id="ARBA00022448"/>
    </source>
</evidence>
<evidence type="ECO:0000256" key="7">
    <source>
        <dbReference type="ARBA" id="ARBA00023136"/>
    </source>
</evidence>
<evidence type="ECO:0000256" key="6">
    <source>
        <dbReference type="ARBA" id="ARBA00022989"/>
    </source>
</evidence>
<gene>
    <name evidence="10" type="ORF">DFR36_10830</name>
</gene>
<keyword evidence="5" id="KW-0029">Amino-acid transport</keyword>
<keyword evidence="7 9" id="KW-0472">Membrane</keyword>
<dbReference type="PANTHER" id="PTHR11795">
    <property type="entry name" value="BRANCHED-CHAIN AMINO ACID TRANSPORT SYSTEM PERMEASE PROTEIN LIVH"/>
    <property type="match status" value="1"/>
</dbReference>
<keyword evidence="6 9" id="KW-1133">Transmembrane helix</keyword>
<organism evidence="10 11">
    <name type="scientific">Melaminivora alkalimesophila</name>
    <dbReference type="NCBI Taxonomy" id="1165852"/>
    <lineage>
        <taxon>Bacteria</taxon>
        <taxon>Pseudomonadati</taxon>
        <taxon>Pseudomonadota</taxon>
        <taxon>Betaproteobacteria</taxon>
        <taxon>Burkholderiales</taxon>
        <taxon>Comamonadaceae</taxon>
        <taxon>Melaminivora</taxon>
    </lineage>
</organism>
<comment type="caution">
    <text evidence="10">The sequence shown here is derived from an EMBL/GenBank/DDBJ whole genome shotgun (WGS) entry which is preliminary data.</text>
</comment>
<feature type="transmembrane region" description="Helical" evidence="9">
    <location>
        <begin position="88"/>
        <end position="112"/>
    </location>
</feature>
<dbReference type="InterPro" id="IPR001851">
    <property type="entry name" value="ABC_transp_permease"/>
</dbReference>
<proteinExistence type="inferred from homology"/>
<feature type="transmembrane region" description="Helical" evidence="9">
    <location>
        <begin position="45"/>
        <end position="76"/>
    </location>
</feature>
<dbReference type="PANTHER" id="PTHR11795:SF445">
    <property type="entry name" value="AMINO ACID ABC TRANSPORTER PERMEASE PROTEIN"/>
    <property type="match status" value="1"/>
</dbReference>
<evidence type="ECO:0000256" key="1">
    <source>
        <dbReference type="ARBA" id="ARBA00004651"/>
    </source>
</evidence>
<dbReference type="EMBL" id="QGUB01000008">
    <property type="protein sequence ID" value="PWW44355.1"/>
    <property type="molecule type" value="Genomic_DNA"/>
</dbReference>
<feature type="transmembrane region" description="Helical" evidence="9">
    <location>
        <begin position="132"/>
        <end position="154"/>
    </location>
</feature>
<dbReference type="InterPro" id="IPR052157">
    <property type="entry name" value="BCAA_transport_permease"/>
</dbReference>
<feature type="transmembrane region" description="Helical" evidence="9">
    <location>
        <begin position="220"/>
        <end position="242"/>
    </location>
</feature>
<evidence type="ECO:0000256" key="4">
    <source>
        <dbReference type="ARBA" id="ARBA00022692"/>
    </source>
</evidence>
<name>A0A317RAK8_9BURK</name>
<protein>
    <submittedName>
        <fullName evidence="10">Branched-chain amino acid transport system permease protein</fullName>
    </submittedName>
</protein>
<keyword evidence="3" id="KW-1003">Cell membrane</keyword>
<dbReference type="Pfam" id="PF02653">
    <property type="entry name" value="BPD_transp_2"/>
    <property type="match status" value="1"/>
</dbReference>
<evidence type="ECO:0000313" key="10">
    <source>
        <dbReference type="EMBL" id="PWW44355.1"/>
    </source>
</evidence>
<evidence type="ECO:0000256" key="9">
    <source>
        <dbReference type="SAM" id="Phobius"/>
    </source>
</evidence>
<sequence>MTEILVHGAVTSAIYAMLAVGFTLVCGVARILNLAHGAFYMLGAYFTYVFAVLLGLPLLLAAVAAIAATAAVGWAVERWLIRPQRDSNMAVMMVTMAFLLVMEQAVLVVFGSEVINVPAFVDRKFSLGNADIGGQQLLTLAMAVVSLLALWLLIQRTRMGAAILALSQDPLAAQYMGIPVNRAYGMVVALSAGFAALAGVMAGPFLSTSPQMALPALTKAFAIVIVGGLGSLSGGVLAAVLLGYAETIVAFLVSSSWTEVVSLGAVLLTLLLRPAGLRGKRAAF</sequence>
<comment type="subcellular location">
    <subcellularLocation>
        <location evidence="1">Cell membrane</location>
        <topology evidence="1">Multi-pass membrane protein</topology>
    </subcellularLocation>
</comment>
<dbReference type="GO" id="GO:0022857">
    <property type="term" value="F:transmembrane transporter activity"/>
    <property type="evidence" value="ECO:0007669"/>
    <property type="project" value="InterPro"/>
</dbReference>
<dbReference type="GO" id="GO:0006865">
    <property type="term" value="P:amino acid transport"/>
    <property type="evidence" value="ECO:0007669"/>
    <property type="project" value="UniProtKB-KW"/>
</dbReference>
<keyword evidence="4 9" id="KW-0812">Transmembrane</keyword>
<feature type="transmembrane region" description="Helical" evidence="9">
    <location>
        <begin position="184"/>
        <end position="208"/>
    </location>
</feature>
<keyword evidence="11" id="KW-1185">Reference proteome</keyword>
<evidence type="ECO:0000256" key="8">
    <source>
        <dbReference type="ARBA" id="ARBA00037998"/>
    </source>
</evidence>
<feature type="transmembrane region" description="Helical" evidence="9">
    <location>
        <begin position="12"/>
        <end position="33"/>
    </location>
</feature>
<evidence type="ECO:0000256" key="3">
    <source>
        <dbReference type="ARBA" id="ARBA00022475"/>
    </source>
</evidence>
<comment type="similarity">
    <text evidence="8">Belongs to the binding-protein-dependent transport system permease family. LivHM subfamily.</text>
</comment>
<evidence type="ECO:0000313" key="11">
    <source>
        <dbReference type="Proteomes" id="UP000246483"/>
    </source>
</evidence>
<accession>A0A317RAK8</accession>
<dbReference type="Proteomes" id="UP000246483">
    <property type="component" value="Unassembled WGS sequence"/>
</dbReference>
<dbReference type="RefSeq" id="WP_019373613.1">
    <property type="nucleotide sequence ID" value="NZ_ALEE01000318.1"/>
</dbReference>
<dbReference type="GO" id="GO:0005886">
    <property type="term" value="C:plasma membrane"/>
    <property type="evidence" value="ECO:0007669"/>
    <property type="project" value="UniProtKB-SubCell"/>
</dbReference>
<keyword evidence="2" id="KW-0813">Transport</keyword>
<dbReference type="AlphaFoldDB" id="A0A317RAK8"/>
<evidence type="ECO:0000256" key="5">
    <source>
        <dbReference type="ARBA" id="ARBA00022970"/>
    </source>
</evidence>
<reference evidence="10 11" key="1">
    <citation type="submission" date="2018-05" db="EMBL/GenBank/DDBJ databases">
        <title>Genomic Encyclopedia of Type Strains, Phase IV (KMG-IV): sequencing the most valuable type-strain genomes for metagenomic binning, comparative biology and taxonomic classification.</title>
        <authorList>
            <person name="Goeker M."/>
        </authorList>
    </citation>
    <scope>NUCLEOTIDE SEQUENCE [LARGE SCALE GENOMIC DNA]</scope>
    <source>
        <strain evidence="10 11">DSM 26006</strain>
    </source>
</reference>